<keyword evidence="3" id="KW-1185">Reference proteome</keyword>
<comment type="caution">
    <text evidence="2">The sequence shown here is derived from an EMBL/GenBank/DDBJ whole genome shotgun (WGS) entry which is preliminary data.</text>
</comment>
<dbReference type="Gene3D" id="3.10.310.20">
    <property type="entry name" value="DHHA2 domain"/>
    <property type="match status" value="1"/>
</dbReference>
<proteinExistence type="predicted"/>
<dbReference type="InterPro" id="IPR038222">
    <property type="entry name" value="DHHA2_dom_sf"/>
</dbReference>
<evidence type="ECO:0000256" key="1">
    <source>
        <dbReference type="SAM" id="MobiDB-lite"/>
    </source>
</evidence>
<gene>
    <name evidence="2" type="ORF">FCN80_19810</name>
</gene>
<name>A0ABY2SJ26_9HYPH</name>
<protein>
    <submittedName>
        <fullName evidence="2">Uncharacterized protein</fullName>
    </submittedName>
</protein>
<accession>A0ABY2SJ26</accession>
<sequence length="175" mass="19420">MIDVYGHHRPGRDTLHDASSAASHRRHSAENGMSVRSSACHALAANVPDPGQEKLHVSRMDAQTRYSAPAPAGLINEKTERYNINGHEILLMHLALDSLSRLDGLMPALAAEMETHFQRHDSDAVILMITDTSRNKATLWFSKNNLPGVQRSLSLPGVLCRKDETLPWLVERLTI</sequence>
<evidence type="ECO:0000313" key="3">
    <source>
        <dbReference type="Proteomes" id="UP000305202"/>
    </source>
</evidence>
<reference evidence="2 3" key="1">
    <citation type="submission" date="2019-04" db="EMBL/GenBank/DDBJ databases">
        <authorList>
            <person name="Li M."/>
            <person name="Gao C."/>
        </authorList>
    </citation>
    <scope>NUCLEOTIDE SEQUENCE [LARGE SCALE GENOMIC DNA]</scope>
    <source>
        <strain evidence="2 3">BGMRC 2031</strain>
    </source>
</reference>
<dbReference type="Proteomes" id="UP000305202">
    <property type="component" value="Unassembled WGS sequence"/>
</dbReference>
<dbReference type="RefSeq" id="WP_136992010.1">
    <property type="nucleotide sequence ID" value="NZ_SZPQ01000035.1"/>
</dbReference>
<evidence type="ECO:0000313" key="2">
    <source>
        <dbReference type="EMBL" id="TKI03964.1"/>
    </source>
</evidence>
<feature type="region of interest" description="Disordered" evidence="1">
    <location>
        <begin position="1"/>
        <end position="33"/>
    </location>
</feature>
<organism evidence="2 3">
    <name type="scientific">Martelella alba</name>
    <dbReference type="NCBI Taxonomy" id="2590451"/>
    <lineage>
        <taxon>Bacteria</taxon>
        <taxon>Pseudomonadati</taxon>
        <taxon>Pseudomonadota</taxon>
        <taxon>Alphaproteobacteria</taxon>
        <taxon>Hyphomicrobiales</taxon>
        <taxon>Aurantimonadaceae</taxon>
        <taxon>Martelella</taxon>
    </lineage>
</organism>
<dbReference type="EMBL" id="SZPQ01000035">
    <property type="protein sequence ID" value="TKI03964.1"/>
    <property type="molecule type" value="Genomic_DNA"/>
</dbReference>